<dbReference type="EMBL" id="GIKN01002459">
    <property type="protein sequence ID" value="NIE44732.1"/>
    <property type="molecule type" value="Transcribed_RNA"/>
</dbReference>
<sequence>MSKSMFHSGLTPRNVGLLFCLLDFRFAQPHATPSVRLYGTNVMCVPWRQKGSYTLEPSKHDKPRPRKEISRGIDLVTLLEYPALIAYTRAPEKSQHCGVPFALLESSWYLRCVKDV</sequence>
<organism evidence="1">
    <name type="scientific">Rhipicephalus microplus</name>
    <name type="common">Cattle tick</name>
    <name type="synonym">Boophilus microplus</name>
    <dbReference type="NCBI Taxonomy" id="6941"/>
    <lineage>
        <taxon>Eukaryota</taxon>
        <taxon>Metazoa</taxon>
        <taxon>Ecdysozoa</taxon>
        <taxon>Arthropoda</taxon>
        <taxon>Chelicerata</taxon>
        <taxon>Arachnida</taxon>
        <taxon>Acari</taxon>
        <taxon>Parasitiformes</taxon>
        <taxon>Ixodida</taxon>
        <taxon>Ixodoidea</taxon>
        <taxon>Ixodidae</taxon>
        <taxon>Rhipicephalinae</taxon>
        <taxon>Rhipicephalus</taxon>
        <taxon>Boophilus</taxon>
    </lineage>
</organism>
<reference evidence="1" key="1">
    <citation type="submission" date="2020-03" db="EMBL/GenBank/DDBJ databases">
        <title>A transcriptome and proteome of the tick Rhipicephalus microplus shaped by the genetic composition of its hosts and developmental stage.</title>
        <authorList>
            <person name="Garcia G.R."/>
            <person name="Ribeiro J.M.C."/>
            <person name="Maruyama S.R."/>
            <person name="Gardinasse L.G."/>
            <person name="Nelson K."/>
            <person name="Ferreira B.R."/>
            <person name="Andrade T.G."/>
            <person name="Santos I.K.F.M."/>
        </authorList>
    </citation>
    <scope>NUCLEOTIDE SEQUENCE</scope>
    <source>
        <strain evidence="1">NSGR</strain>
        <tissue evidence="1">Salivary glands</tissue>
    </source>
</reference>
<dbReference type="AlphaFoldDB" id="A0A6G5A140"/>
<name>A0A6G5A140_RHIMP</name>
<accession>A0A6G5A140</accession>
<protein>
    <submittedName>
        <fullName evidence="1">Putative secreted protein</fullName>
    </submittedName>
</protein>
<proteinExistence type="predicted"/>
<evidence type="ECO:0000313" key="1">
    <source>
        <dbReference type="EMBL" id="NIE44732.1"/>
    </source>
</evidence>